<evidence type="ECO:0000256" key="1">
    <source>
        <dbReference type="ARBA" id="ARBA00006961"/>
    </source>
</evidence>
<dbReference type="GeneID" id="301312178"/>
<name>A0A1C4VF06_9ACTN</name>
<gene>
    <name evidence="3" type="primary">wrbA</name>
    <name evidence="4" type="ORF">GA0070563_102230</name>
    <name evidence="3" type="ORF">HXZ27_16035</name>
</gene>
<sequence>MSVRVLVAFYSTTGTTRRLAEAVSEGAEKEGAEVRLRRAQETAPPQVIAANPDWVANLDASAHLAPPTHDDLRWADAIIIGSPTRYGNLASPIMQFLETTGPLWFVDELADKVVGGLVSVGTAHGGHESTLLALSHVFHHWGAIYVSPGYLGDELKAIGNPYGVSALASIGQPGPSGAELSAARVYGARVAEVARRMTAGSRQRE</sequence>
<evidence type="ECO:0000313" key="3">
    <source>
        <dbReference type="EMBL" id="QLD25527.1"/>
    </source>
</evidence>
<evidence type="ECO:0000313" key="6">
    <source>
        <dbReference type="Proteomes" id="UP000509335"/>
    </source>
</evidence>
<dbReference type="EC" id="1.6.5.2" evidence="3"/>
<reference evidence="5" key="1">
    <citation type="submission" date="2016-06" db="EMBL/GenBank/DDBJ databases">
        <authorList>
            <person name="Varghese N."/>
            <person name="Submissions Spin"/>
        </authorList>
    </citation>
    <scope>NUCLEOTIDE SEQUENCE [LARGE SCALE GENOMIC DNA]</scope>
    <source>
        <strain evidence="5">DSM 43168</strain>
    </source>
</reference>
<dbReference type="Pfam" id="PF03358">
    <property type="entry name" value="FMN_red"/>
    <property type="match status" value="1"/>
</dbReference>
<dbReference type="InterPro" id="IPR029039">
    <property type="entry name" value="Flavoprotein-like_sf"/>
</dbReference>
<evidence type="ECO:0000313" key="4">
    <source>
        <dbReference type="EMBL" id="SCE82421.1"/>
    </source>
</evidence>
<dbReference type="SUPFAM" id="SSF52218">
    <property type="entry name" value="Flavoproteins"/>
    <property type="match status" value="1"/>
</dbReference>
<dbReference type="AlphaFoldDB" id="A0A1C4VF06"/>
<feature type="domain" description="Flavodoxin-like" evidence="2">
    <location>
        <begin position="5"/>
        <end position="191"/>
    </location>
</feature>
<dbReference type="PROSITE" id="PS50902">
    <property type="entry name" value="FLAVODOXIN_LIKE"/>
    <property type="match status" value="1"/>
</dbReference>
<dbReference type="GO" id="GO:0016020">
    <property type="term" value="C:membrane"/>
    <property type="evidence" value="ECO:0007669"/>
    <property type="project" value="TreeGrafter"/>
</dbReference>
<dbReference type="Gene3D" id="3.40.50.360">
    <property type="match status" value="1"/>
</dbReference>
<dbReference type="InterPro" id="IPR008254">
    <property type="entry name" value="Flavodoxin/NO_synth"/>
</dbReference>
<dbReference type="GO" id="GO:0010181">
    <property type="term" value="F:FMN binding"/>
    <property type="evidence" value="ECO:0007669"/>
    <property type="project" value="InterPro"/>
</dbReference>
<proteinExistence type="inferred from homology"/>
<dbReference type="Proteomes" id="UP000509335">
    <property type="component" value="Chromosome"/>
</dbReference>
<keyword evidence="3" id="KW-0560">Oxidoreductase</keyword>
<dbReference type="KEGG" id="mcab:HXZ27_16035"/>
<dbReference type="EMBL" id="FMCT01000002">
    <property type="protein sequence ID" value="SCE82421.1"/>
    <property type="molecule type" value="Genomic_DNA"/>
</dbReference>
<keyword evidence="5" id="KW-1185">Reference proteome</keyword>
<dbReference type="NCBIfam" id="TIGR01755">
    <property type="entry name" value="flav_wrbA"/>
    <property type="match status" value="1"/>
</dbReference>
<dbReference type="EMBL" id="CP058322">
    <property type="protein sequence ID" value="QLD25527.1"/>
    <property type="molecule type" value="Genomic_DNA"/>
</dbReference>
<evidence type="ECO:0000259" key="2">
    <source>
        <dbReference type="PROSITE" id="PS50902"/>
    </source>
</evidence>
<reference evidence="4" key="2">
    <citation type="submission" date="2016-06" db="EMBL/GenBank/DDBJ databases">
        <authorList>
            <person name="Kjaerup R.B."/>
            <person name="Dalgaard T.S."/>
            <person name="Juul-Madsen H.R."/>
        </authorList>
    </citation>
    <scope>NUCLEOTIDE SEQUENCE [LARGE SCALE GENOMIC DNA]</scope>
    <source>
        <strain evidence="4">DSM 43168</strain>
    </source>
</reference>
<accession>A0A1C4VF06</accession>
<dbReference type="Proteomes" id="UP000183585">
    <property type="component" value="Unassembled WGS sequence"/>
</dbReference>
<dbReference type="GO" id="GO:0003955">
    <property type="term" value="F:NAD(P)H dehydrogenase (quinone) activity"/>
    <property type="evidence" value="ECO:0007669"/>
    <property type="project" value="UniProtKB-EC"/>
</dbReference>
<protein>
    <submittedName>
        <fullName evidence="4">NAD(P)H dehydrogenase (Quinone)</fullName>
    </submittedName>
    <submittedName>
        <fullName evidence="3">NAD(P)H:quinone oxidoreductase</fullName>
        <ecNumber evidence="3">1.6.5.2</ecNumber>
    </submittedName>
</protein>
<reference evidence="3 6" key="3">
    <citation type="submission" date="2020-07" db="EMBL/GenBank/DDBJ databases">
        <title>A bifunctional nitrone conjugated secondary metabolite targeting the ribosome.</title>
        <authorList>
            <person name="Limbrick E.M."/>
            <person name="Graf M."/>
            <person name="Derewacz D.K."/>
            <person name="Nguyen F."/>
            <person name="Spraggins J.M."/>
            <person name="Wieland M."/>
            <person name="Ynigez-Gutierrez A.E."/>
            <person name="Reisman B.J."/>
            <person name="Zinshteyn B."/>
            <person name="McCulloch K."/>
            <person name="Iverson T.M."/>
            <person name="Green R."/>
            <person name="Wilson D.N."/>
            <person name="Bachmann B.O."/>
        </authorList>
    </citation>
    <scope>NUCLEOTIDE SEQUENCE [LARGE SCALE GENOMIC DNA]</scope>
    <source>
        <strain evidence="6">aurantiaca</strain>
        <strain evidence="3">Aurantiaca</strain>
    </source>
</reference>
<evidence type="ECO:0000313" key="5">
    <source>
        <dbReference type="Proteomes" id="UP000183585"/>
    </source>
</evidence>
<dbReference type="RefSeq" id="WP_074473065.1">
    <property type="nucleotide sequence ID" value="NZ_FMCT01000002.1"/>
</dbReference>
<dbReference type="PANTHER" id="PTHR30546:SF23">
    <property type="entry name" value="FLAVOPROTEIN-LIKE PROTEIN YCP4-RELATED"/>
    <property type="match status" value="1"/>
</dbReference>
<organism evidence="4 5">
    <name type="scientific">Micromonospora carbonacea</name>
    <dbReference type="NCBI Taxonomy" id="47853"/>
    <lineage>
        <taxon>Bacteria</taxon>
        <taxon>Bacillati</taxon>
        <taxon>Actinomycetota</taxon>
        <taxon>Actinomycetes</taxon>
        <taxon>Micromonosporales</taxon>
        <taxon>Micromonosporaceae</taxon>
        <taxon>Micromonospora</taxon>
    </lineage>
</organism>
<dbReference type="InterPro" id="IPR010089">
    <property type="entry name" value="Flavoprotein_WrbA-like"/>
</dbReference>
<dbReference type="PANTHER" id="PTHR30546">
    <property type="entry name" value="FLAVODOXIN-RELATED PROTEIN WRBA-RELATED"/>
    <property type="match status" value="1"/>
</dbReference>
<dbReference type="InterPro" id="IPR005025">
    <property type="entry name" value="FMN_Rdtase-like_dom"/>
</dbReference>
<comment type="similarity">
    <text evidence="1">Belongs to the WrbA family.</text>
</comment>
<dbReference type="NCBIfam" id="NF002999">
    <property type="entry name" value="PRK03767.1"/>
    <property type="match status" value="1"/>
</dbReference>